<evidence type="ECO:0000313" key="10">
    <source>
        <dbReference type="EMBL" id="QGA66448.1"/>
    </source>
</evidence>
<reference evidence="10 11" key="1">
    <citation type="submission" date="2019-10" db="EMBL/GenBank/DDBJ databases">
        <title>Vibrio sp. nov., isolated from Coralline algae surface.</title>
        <authorList>
            <person name="Geng Y."/>
            <person name="Zhang X."/>
        </authorList>
    </citation>
    <scope>NUCLEOTIDE SEQUENCE [LARGE SCALE GENOMIC DNA]</scope>
    <source>
        <strain evidence="10 11">SM1977</strain>
    </source>
</reference>
<feature type="transmembrane region" description="Helical" evidence="9">
    <location>
        <begin position="120"/>
        <end position="140"/>
    </location>
</feature>
<dbReference type="InterPro" id="IPR007272">
    <property type="entry name" value="Sulf_transp_TsuA/YedE"/>
</dbReference>
<comment type="subcellular location">
    <subcellularLocation>
        <location evidence="1">Cell inner membrane</location>
        <topology evidence="1">Multi-pass membrane protein</topology>
    </subcellularLocation>
</comment>
<evidence type="ECO:0000256" key="2">
    <source>
        <dbReference type="ARBA" id="ARBA00022448"/>
    </source>
</evidence>
<evidence type="ECO:0000256" key="8">
    <source>
        <dbReference type="ARBA" id="ARBA00035655"/>
    </source>
</evidence>
<dbReference type="Proteomes" id="UP000348942">
    <property type="component" value="Chromosome 2"/>
</dbReference>
<evidence type="ECO:0000256" key="4">
    <source>
        <dbReference type="ARBA" id="ARBA00022519"/>
    </source>
</evidence>
<accession>A0A5Q0TH08</accession>
<dbReference type="GO" id="GO:0005886">
    <property type="term" value="C:plasma membrane"/>
    <property type="evidence" value="ECO:0007669"/>
    <property type="project" value="UniProtKB-SubCell"/>
</dbReference>
<name>A0A5Q0TH08_9VIBR</name>
<dbReference type="Pfam" id="PF04143">
    <property type="entry name" value="Sulf_transp"/>
    <property type="match status" value="1"/>
</dbReference>
<keyword evidence="5 9" id="KW-0812">Transmembrane</keyword>
<feature type="transmembrane region" description="Helical" evidence="9">
    <location>
        <begin position="79"/>
        <end position="99"/>
    </location>
</feature>
<organism evidence="10 11">
    <name type="scientific">Vibrio algicola</name>
    <dbReference type="NCBI Taxonomy" id="2662262"/>
    <lineage>
        <taxon>Bacteria</taxon>
        <taxon>Pseudomonadati</taxon>
        <taxon>Pseudomonadota</taxon>
        <taxon>Gammaproteobacteria</taxon>
        <taxon>Vibrionales</taxon>
        <taxon>Vibrionaceae</taxon>
        <taxon>Vibrio</taxon>
    </lineage>
</organism>
<comment type="similarity">
    <text evidence="8">Belongs to the TsuA/YedE (TC 9.B.102) family.</text>
</comment>
<evidence type="ECO:0000256" key="3">
    <source>
        <dbReference type="ARBA" id="ARBA00022475"/>
    </source>
</evidence>
<sequence>MQIPWFSLAGGLLLGVSATLLMLFNGKVAGISGIVGGLFNRQQVDKLWRVLFVLGLIGGGAIANAFSSSAGFSGIPQQYVTSLLLMLVAGFVVGIGTKLGNGCTSGHGICGMGRFSIRSIVATCVFMLVAAVTVFVRIHLL</sequence>
<evidence type="ECO:0000256" key="5">
    <source>
        <dbReference type="ARBA" id="ARBA00022692"/>
    </source>
</evidence>
<keyword evidence="4" id="KW-0997">Cell inner membrane</keyword>
<keyword evidence="2" id="KW-0813">Transport</keyword>
<keyword evidence="6 9" id="KW-1133">Transmembrane helix</keyword>
<dbReference type="AlphaFoldDB" id="A0A5Q0TH08"/>
<keyword evidence="3" id="KW-1003">Cell membrane</keyword>
<evidence type="ECO:0000256" key="1">
    <source>
        <dbReference type="ARBA" id="ARBA00004429"/>
    </source>
</evidence>
<evidence type="ECO:0000256" key="7">
    <source>
        <dbReference type="ARBA" id="ARBA00023136"/>
    </source>
</evidence>
<keyword evidence="11" id="KW-1185">Reference proteome</keyword>
<dbReference type="RefSeq" id="WP_153448581.1">
    <property type="nucleotide sequence ID" value="NZ_CP045700.1"/>
</dbReference>
<dbReference type="PANTHER" id="PTHR30574">
    <property type="entry name" value="INNER MEMBRANE PROTEIN YEDE"/>
    <property type="match status" value="1"/>
</dbReference>
<evidence type="ECO:0000256" key="9">
    <source>
        <dbReference type="SAM" id="Phobius"/>
    </source>
</evidence>
<feature type="transmembrane region" description="Helical" evidence="9">
    <location>
        <begin position="6"/>
        <end position="26"/>
    </location>
</feature>
<dbReference type="EMBL" id="CP045700">
    <property type="protein sequence ID" value="QGA66448.1"/>
    <property type="molecule type" value="Genomic_DNA"/>
</dbReference>
<feature type="transmembrane region" description="Helical" evidence="9">
    <location>
        <begin position="47"/>
        <end position="67"/>
    </location>
</feature>
<dbReference type="PANTHER" id="PTHR30574:SF1">
    <property type="entry name" value="SULPHUR TRANSPORT DOMAIN-CONTAINING PROTEIN"/>
    <property type="match status" value="1"/>
</dbReference>
<evidence type="ECO:0000313" key="11">
    <source>
        <dbReference type="Proteomes" id="UP000348942"/>
    </source>
</evidence>
<gene>
    <name evidence="10" type="ORF">GFB47_13560</name>
</gene>
<keyword evidence="7 9" id="KW-0472">Membrane</keyword>
<proteinExistence type="inferred from homology"/>
<protein>
    <submittedName>
        <fullName evidence="10">YeeE/YedE family protein</fullName>
    </submittedName>
</protein>
<evidence type="ECO:0000256" key="6">
    <source>
        <dbReference type="ARBA" id="ARBA00022989"/>
    </source>
</evidence>